<dbReference type="Proteomes" id="UP000261660">
    <property type="component" value="Unplaced"/>
</dbReference>
<dbReference type="InParanoid" id="A0A3Q3FCZ3"/>
<evidence type="ECO:0000313" key="3">
    <source>
        <dbReference type="Ensembl" id="ENSLBEP00000017971.1"/>
    </source>
</evidence>
<dbReference type="CDD" id="cd23553">
    <property type="entry name" value="TFP_LU_ECD_Ly6PGE"/>
    <property type="match status" value="1"/>
</dbReference>
<feature type="signal peptide" evidence="1">
    <location>
        <begin position="1"/>
        <end position="20"/>
    </location>
</feature>
<dbReference type="Ensembl" id="ENSLBET00000018971.1">
    <property type="protein sequence ID" value="ENSLBEP00000017971.1"/>
    <property type="gene ID" value="ENSLBEG00000013835.1"/>
</dbReference>
<dbReference type="AlphaFoldDB" id="A0A3Q3FCZ3"/>
<dbReference type="PROSITE" id="PS51257">
    <property type="entry name" value="PROKAR_LIPOPROTEIN"/>
    <property type="match status" value="1"/>
</dbReference>
<proteinExistence type="predicted"/>
<keyword evidence="4" id="KW-1185">Reference proteome</keyword>
<reference evidence="3" key="1">
    <citation type="submission" date="2025-08" db="UniProtKB">
        <authorList>
            <consortium name="Ensembl"/>
        </authorList>
    </citation>
    <scope>IDENTIFICATION</scope>
</reference>
<organism evidence="3 4">
    <name type="scientific">Labrus bergylta</name>
    <name type="common">ballan wrasse</name>
    <dbReference type="NCBI Taxonomy" id="56723"/>
    <lineage>
        <taxon>Eukaryota</taxon>
        <taxon>Metazoa</taxon>
        <taxon>Chordata</taxon>
        <taxon>Craniata</taxon>
        <taxon>Vertebrata</taxon>
        <taxon>Euteleostomi</taxon>
        <taxon>Actinopterygii</taxon>
        <taxon>Neopterygii</taxon>
        <taxon>Teleostei</taxon>
        <taxon>Neoteleostei</taxon>
        <taxon>Acanthomorphata</taxon>
        <taxon>Eupercaria</taxon>
        <taxon>Labriformes</taxon>
        <taxon>Labridae</taxon>
        <taxon>Labrus</taxon>
    </lineage>
</organism>
<feature type="chain" id="PRO_5018716904" evidence="1">
    <location>
        <begin position="21"/>
        <end position="137"/>
    </location>
</feature>
<reference evidence="3" key="2">
    <citation type="submission" date="2025-09" db="UniProtKB">
        <authorList>
            <consortium name="Ensembl"/>
        </authorList>
    </citation>
    <scope>IDENTIFICATION</scope>
</reference>
<dbReference type="InterPro" id="IPR035076">
    <property type="entry name" value="Toxin/TOLIP"/>
</dbReference>
<dbReference type="InterPro" id="IPR045860">
    <property type="entry name" value="Snake_toxin-like_sf"/>
</dbReference>
<dbReference type="Gene3D" id="2.10.60.10">
    <property type="entry name" value="CD59"/>
    <property type="match status" value="1"/>
</dbReference>
<dbReference type="GeneID" id="109995958"/>
<keyword evidence="1" id="KW-0732">Signal</keyword>
<dbReference type="GeneTree" id="ENSGT00390000010398"/>
<feature type="domain" description="Snake toxin/toxin-like" evidence="2">
    <location>
        <begin position="29"/>
        <end position="97"/>
    </location>
</feature>
<evidence type="ECO:0000256" key="1">
    <source>
        <dbReference type="SAM" id="SignalP"/>
    </source>
</evidence>
<dbReference type="FunCoup" id="A0A3Q3FCZ3">
    <property type="interactions" value="2"/>
</dbReference>
<dbReference type="SUPFAM" id="SSF57302">
    <property type="entry name" value="Snake toxin-like"/>
    <property type="match status" value="1"/>
</dbReference>
<name>A0A3Q3FCZ3_9LABR</name>
<sequence length="137" mass="14590">MKTTFALLLVVSLVCHSALSCSTCEGHALKCYSCVGMNEEDCNRQGSSTCPHYADACSTITGANTVMKSCTFKSFCDKAQGESPGARMQCCFSDSCNGPRRTTNPWAHYHTNGVGAVSCSPILLITGLLLRVALSHL</sequence>
<evidence type="ECO:0000259" key="2">
    <source>
        <dbReference type="Pfam" id="PF00087"/>
    </source>
</evidence>
<dbReference type="Pfam" id="PF00087">
    <property type="entry name" value="Toxin_TOLIP"/>
    <property type="match status" value="1"/>
</dbReference>
<dbReference type="FunFam" id="2.10.60.10:FF:000037">
    <property type="entry name" value="Si:ch73-28h20.1"/>
    <property type="match status" value="1"/>
</dbReference>
<dbReference type="RefSeq" id="XP_065821981.1">
    <property type="nucleotide sequence ID" value="XM_065965909.1"/>
</dbReference>
<evidence type="ECO:0000313" key="4">
    <source>
        <dbReference type="Proteomes" id="UP000261660"/>
    </source>
</evidence>
<protein>
    <submittedName>
        <fullName evidence="3">Si:ch211-113d22.2</fullName>
    </submittedName>
</protein>
<accession>A0A3Q3FCZ3</accession>